<dbReference type="InterPro" id="IPR050426">
    <property type="entry name" value="Glycosyltransferase_28"/>
</dbReference>
<dbReference type="Proteomes" id="UP000646244">
    <property type="component" value="Unassembled WGS sequence"/>
</dbReference>
<dbReference type="SMART" id="SM00422">
    <property type="entry name" value="HTH_MERR"/>
    <property type="match status" value="1"/>
</dbReference>
<dbReference type="Pfam" id="PF03033">
    <property type="entry name" value="Glyco_transf_28"/>
    <property type="match status" value="1"/>
</dbReference>
<dbReference type="SUPFAM" id="SSF89082">
    <property type="entry name" value="Antibiotic binding domain of TipA-like multidrug resistance regulators"/>
    <property type="match status" value="1"/>
</dbReference>
<dbReference type="InterPro" id="IPR010610">
    <property type="entry name" value="EryCIII-like_C"/>
</dbReference>
<dbReference type="Pfam" id="PF06722">
    <property type="entry name" value="EryCIII-like_C"/>
    <property type="match status" value="1"/>
</dbReference>
<dbReference type="InterPro" id="IPR000551">
    <property type="entry name" value="MerR-type_HTH_dom"/>
</dbReference>
<feature type="domain" description="HTH merR-type" evidence="2">
    <location>
        <begin position="1"/>
        <end position="71"/>
    </location>
</feature>
<dbReference type="GO" id="GO:0005975">
    <property type="term" value="P:carbohydrate metabolic process"/>
    <property type="evidence" value="ECO:0007669"/>
    <property type="project" value="InterPro"/>
</dbReference>
<organism evidence="3 4">
    <name type="scientific">Streptomyces cinnamoneus</name>
    <name type="common">Streptoverticillium cinnamoneum</name>
    <dbReference type="NCBI Taxonomy" id="53446"/>
    <lineage>
        <taxon>Bacteria</taxon>
        <taxon>Bacillati</taxon>
        <taxon>Actinomycetota</taxon>
        <taxon>Actinomycetes</taxon>
        <taxon>Kitasatosporales</taxon>
        <taxon>Streptomycetaceae</taxon>
        <taxon>Streptomyces</taxon>
        <taxon>Streptomyces cinnamoneus group</taxon>
    </lineage>
</organism>
<dbReference type="Gene3D" id="3.40.50.2000">
    <property type="entry name" value="Glycogen Phosphorylase B"/>
    <property type="match status" value="2"/>
</dbReference>
<gene>
    <name evidence="3" type="ORF">GCM10010507_37570</name>
</gene>
<dbReference type="SUPFAM" id="SSF46955">
    <property type="entry name" value="Putative DNA-binding domain"/>
    <property type="match status" value="1"/>
</dbReference>
<evidence type="ECO:0000313" key="3">
    <source>
        <dbReference type="EMBL" id="GHC57415.1"/>
    </source>
</evidence>
<dbReference type="GO" id="GO:0008194">
    <property type="term" value="F:UDP-glycosyltransferase activity"/>
    <property type="evidence" value="ECO:0007669"/>
    <property type="project" value="InterPro"/>
</dbReference>
<keyword evidence="1" id="KW-0808">Transferase</keyword>
<dbReference type="GO" id="GO:0033072">
    <property type="term" value="P:vancomycin biosynthetic process"/>
    <property type="evidence" value="ECO:0007669"/>
    <property type="project" value="UniProtKB-ARBA"/>
</dbReference>
<proteinExistence type="predicted"/>
<dbReference type="InterPro" id="IPR004276">
    <property type="entry name" value="GlycoTrans_28_N"/>
</dbReference>
<accession>A0A918TQ98</accession>
<dbReference type="CDD" id="cd01106">
    <property type="entry name" value="HTH_TipAL-Mta"/>
    <property type="match status" value="1"/>
</dbReference>
<reference evidence="3" key="2">
    <citation type="submission" date="2020-09" db="EMBL/GenBank/DDBJ databases">
        <authorList>
            <person name="Sun Q."/>
            <person name="Ohkuma M."/>
        </authorList>
    </citation>
    <scope>NUCLEOTIDE SEQUENCE</scope>
    <source>
        <strain evidence="3">JCM 4633</strain>
    </source>
</reference>
<dbReference type="Gene3D" id="1.10.490.50">
    <property type="entry name" value="Antibiotic binding domain of TipA-like multidrug resistance regulators"/>
    <property type="match status" value="1"/>
</dbReference>
<dbReference type="GO" id="GO:0003677">
    <property type="term" value="F:DNA binding"/>
    <property type="evidence" value="ECO:0007669"/>
    <property type="project" value="InterPro"/>
</dbReference>
<dbReference type="InterPro" id="IPR002213">
    <property type="entry name" value="UDP_glucos_trans"/>
</dbReference>
<dbReference type="InterPro" id="IPR012925">
    <property type="entry name" value="TipAS_dom"/>
</dbReference>
<dbReference type="InterPro" id="IPR036244">
    <property type="entry name" value="TipA-like_antibiotic-bd"/>
</dbReference>
<dbReference type="PROSITE" id="PS00552">
    <property type="entry name" value="HTH_MERR_1"/>
    <property type="match status" value="1"/>
</dbReference>
<sequence>MSFSVGQVAGFAGVTVRTLHHYDKAGLLSPGDRSPAGYRLYSDADLARLQQILFYRELGFSLDEIGAIMADPGANALGHLRERHRQLTEQIARLGKLVEVAEHAMEVQQTGVELTPQERFEVFGEVTFDLSYATDAHLKWGHSEGHRQSMARAAAHTKEDWRQIMEEAAVWRRRLVAAHDEAVAPDGDRAMALAEEHREHIGRWFTPCPPEMHCRIADDYVEDARAFALVVPPVRAAHGPGRLPPGSRARQRRKSAYLMRILIMAAGSRGDVAPYTGVGVRLREAGHQVTVAAPESFASLVTECGLGFHGLPADPRSPVRPGAGSAARQEGTAAGQGGTAALIRKAAAFIRDLGEGLADAADAQGAELLLLSTTTAPLGWHVAEARGIPSLGAYLQPVAPTADFPPVVGGGRSLGRWGNRAAGRLALRVVDRIHAGAVQDLRGRLDLPAVTPRTMRRRLEKAGWPVVHGFSPTLVPRPADWRAGLDVVGNWWPHVPADRRLPETVEDFLRAGPPPVFIGFGSMAGGEGERLSELAVQALRRAKVRGVLQAGWAGLSPAGTGTGTGGAPADGLPAGDASTDDVLTIGDVPHSELFPHMAAVVHHAGAGTAAAALRAGAPAVPVPVTADQPFWARRVAALGAGTDPVPFGELSVGRLAEAIRKAVDEPSYRARAVRAAAALDAQDGAGEVVKKVEELGG</sequence>
<evidence type="ECO:0000313" key="4">
    <source>
        <dbReference type="Proteomes" id="UP000646244"/>
    </source>
</evidence>
<dbReference type="GO" id="GO:0006355">
    <property type="term" value="P:regulation of DNA-templated transcription"/>
    <property type="evidence" value="ECO:0007669"/>
    <property type="project" value="InterPro"/>
</dbReference>
<evidence type="ECO:0000259" key="2">
    <source>
        <dbReference type="PROSITE" id="PS50937"/>
    </source>
</evidence>
<dbReference type="GO" id="GO:0016758">
    <property type="term" value="F:hexosyltransferase activity"/>
    <property type="evidence" value="ECO:0007669"/>
    <property type="project" value="InterPro"/>
</dbReference>
<dbReference type="CDD" id="cd03784">
    <property type="entry name" value="GT1_Gtf-like"/>
    <property type="match status" value="1"/>
</dbReference>
<dbReference type="SUPFAM" id="SSF53756">
    <property type="entry name" value="UDP-Glycosyltransferase/glycogen phosphorylase"/>
    <property type="match status" value="1"/>
</dbReference>
<evidence type="ECO:0000256" key="1">
    <source>
        <dbReference type="ARBA" id="ARBA00022679"/>
    </source>
</evidence>
<dbReference type="PANTHER" id="PTHR48050">
    <property type="entry name" value="STEROL 3-BETA-GLUCOSYLTRANSFERASE"/>
    <property type="match status" value="1"/>
</dbReference>
<dbReference type="PRINTS" id="PR00040">
    <property type="entry name" value="HTHMERR"/>
</dbReference>
<dbReference type="PANTHER" id="PTHR48050:SF13">
    <property type="entry name" value="STEROL 3-BETA-GLUCOSYLTRANSFERASE UGT80A2"/>
    <property type="match status" value="1"/>
</dbReference>
<dbReference type="FunFam" id="3.40.50.2000:FF:000009">
    <property type="entry name" value="Sterol 3-beta-glucosyltransferase UGT80A2"/>
    <property type="match status" value="1"/>
</dbReference>
<protein>
    <recommendedName>
        <fullName evidence="2">HTH merR-type domain-containing protein</fullName>
    </recommendedName>
</protein>
<dbReference type="EMBL" id="BMVB01000012">
    <property type="protein sequence ID" value="GHC57415.1"/>
    <property type="molecule type" value="Genomic_DNA"/>
</dbReference>
<name>A0A918TQ98_STRCJ</name>
<dbReference type="AlphaFoldDB" id="A0A918TQ98"/>
<dbReference type="Pfam" id="PF13411">
    <property type="entry name" value="MerR_1"/>
    <property type="match status" value="1"/>
</dbReference>
<reference evidence="3" key="1">
    <citation type="journal article" date="2014" name="Int. J. Syst. Evol. Microbiol.">
        <title>Complete genome sequence of Corynebacterium casei LMG S-19264T (=DSM 44701T), isolated from a smear-ripened cheese.</title>
        <authorList>
            <consortium name="US DOE Joint Genome Institute (JGI-PGF)"/>
            <person name="Walter F."/>
            <person name="Albersmeier A."/>
            <person name="Kalinowski J."/>
            <person name="Ruckert C."/>
        </authorList>
    </citation>
    <scope>NUCLEOTIDE SEQUENCE</scope>
    <source>
        <strain evidence="3">JCM 4633</strain>
    </source>
</reference>
<comment type="caution">
    <text evidence="3">The sequence shown here is derived from an EMBL/GenBank/DDBJ whole genome shotgun (WGS) entry which is preliminary data.</text>
</comment>
<dbReference type="Pfam" id="PF07739">
    <property type="entry name" value="TipAS"/>
    <property type="match status" value="1"/>
</dbReference>
<dbReference type="InterPro" id="IPR009061">
    <property type="entry name" value="DNA-bd_dom_put_sf"/>
</dbReference>
<dbReference type="Gene3D" id="1.10.1660.10">
    <property type="match status" value="1"/>
</dbReference>
<dbReference type="PROSITE" id="PS50937">
    <property type="entry name" value="HTH_MERR_2"/>
    <property type="match status" value="1"/>
</dbReference>